<dbReference type="GO" id="GO:0009055">
    <property type="term" value="F:electron transfer activity"/>
    <property type="evidence" value="ECO:0007669"/>
    <property type="project" value="InterPro"/>
</dbReference>
<evidence type="ECO:0000256" key="3">
    <source>
        <dbReference type="ARBA" id="ARBA00023004"/>
    </source>
</evidence>
<keyword evidence="1 4" id="KW-0349">Heme</keyword>
<keyword evidence="2 4" id="KW-0479">Metal-binding</keyword>
<proteinExistence type="predicted"/>
<organism evidence="6 7">
    <name type="scientific">Pseudaminobacter soli</name>
    <name type="common">ex Zhang et al. 2022</name>
    <dbReference type="NCBI Taxonomy" id="2831468"/>
    <lineage>
        <taxon>Bacteria</taxon>
        <taxon>Pseudomonadati</taxon>
        <taxon>Pseudomonadota</taxon>
        <taxon>Alphaproteobacteria</taxon>
        <taxon>Hyphomicrobiales</taxon>
        <taxon>Phyllobacteriaceae</taxon>
        <taxon>Pseudaminobacter</taxon>
    </lineage>
</organism>
<dbReference type="RefSeq" id="WP_188255490.1">
    <property type="nucleotide sequence ID" value="NZ_JABVCF010000007.1"/>
</dbReference>
<name>A0A942E2R2_9HYPH</name>
<comment type="caution">
    <text evidence="6">The sequence shown here is derived from an EMBL/GenBank/DDBJ whole genome shotgun (WGS) entry which is preliminary data.</text>
</comment>
<evidence type="ECO:0000313" key="6">
    <source>
        <dbReference type="EMBL" id="MBS3649946.1"/>
    </source>
</evidence>
<dbReference type="Proteomes" id="UP000680348">
    <property type="component" value="Unassembled WGS sequence"/>
</dbReference>
<evidence type="ECO:0000256" key="1">
    <source>
        <dbReference type="ARBA" id="ARBA00022617"/>
    </source>
</evidence>
<evidence type="ECO:0000256" key="2">
    <source>
        <dbReference type="ARBA" id="ARBA00022723"/>
    </source>
</evidence>
<dbReference type="EMBL" id="JAGWCR010000007">
    <property type="protein sequence ID" value="MBS3649946.1"/>
    <property type="molecule type" value="Genomic_DNA"/>
</dbReference>
<keyword evidence="3 4" id="KW-0408">Iron</keyword>
<sequence>MQTSFIVATFWVVALIVPGHAKDLGHGESEFVNSCAPCHGMKGQGDGPMAKELKRAPADLTRLAQRNGGRFPYSRVFATIDGRYIVPGHGSREMPVWGRKFLPADQALYGEAGGQVVTEERIHELTGYVQSLQR</sequence>
<accession>A0A942E2R2</accession>
<dbReference type="GO" id="GO:0046872">
    <property type="term" value="F:metal ion binding"/>
    <property type="evidence" value="ECO:0007669"/>
    <property type="project" value="UniProtKB-KW"/>
</dbReference>
<dbReference type="InterPro" id="IPR009056">
    <property type="entry name" value="Cyt_c-like_dom"/>
</dbReference>
<evidence type="ECO:0000256" key="4">
    <source>
        <dbReference type="PROSITE-ProRule" id="PRU00433"/>
    </source>
</evidence>
<keyword evidence="7" id="KW-1185">Reference proteome</keyword>
<evidence type="ECO:0000313" key="7">
    <source>
        <dbReference type="Proteomes" id="UP000680348"/>
    </source>
</evidence>
<dbReference type="GO" id="GO:0020037">
    <property type="term" value="F:heme binding"/>
    <property type="evidence" value="ECO:0007669"/>
    <property type="project" value="InterPro"/>
</dbReference>
<dbReference type="PROSITE" id="PS51007">
    <property type="entry name" value="CYTC"/>
    <property type="match status" value="1"/>
</dbReference>
<dbReference type="SUPFAM" id="SSF46626">
    <property type="entry name" value="Cytochrome c"/>
    <property type="match status" value="1"/>
</dbReference>
<gene>
    <name evidence="6" type="ORF">KEU06_15135</name>
</gene>
<reference evidence="6" key="1">
    <citation type="submission" date="2021-04" db="EMBL/GenBank/DDBJ databases">
        <title>Pseudaminobacter soli sp. nov., isolated from paddy soil contaminated by heavy metals.</title>
        <authorList>
            <person name="Zhang K."/>
        </authorList>
    </citation>
    <scope>NUCLEOTIDE SEQUENCE</scope>
    <source>
        <strain evidence="6">19-2017</strain>
    </source>
</reference>
<dbReference type="Gene3D" id="1.10.760.10">
    <property type="entry name" value="Cytochrome c-like domain"/>
    <property type="match status" value="1"/>
</dbReference>
<evidence type="ECO:0000259" key="5">
    <source>
        <dbReference type="PROSITE" id="PS51007"/>
    </source>
</evidence>
<feature type="domain" description="Cytochrome c" evidence="5">
    <location>
        <begin position="22"/>
        <end position="133"/>
    </location>
</feature>
<dbReference type="AlphaFoldDB" id="A0A942E2R2"/>
<protein>
    <submittedName>
        <fullName evidence="6">C-type cytochrome</fullName>
    </submittedName>
</protein>
<dbReference type="InterPro" id="IPR036909">
    <property type="entry name" value="Cyt_c-like_dom_sf"/>
</dbReference>